<protein>
    <submittedName>
        <fullName evidence="1">Uncharacterized protein</fullName>
    </submittedName>
</protein>
<proteinExistence type="predicted"/>
<reference evidence="1 2" key="1">
    <citation type="journal article" date="2021" name="Hortic Res">
        <title>High-quality reference genome and annotation aids understanding of berry development for evergreen blueberry (Vaccinium darrowii).</title>
        <authorList>
            <person name="Yu J."/>
            <person name="Hulse-Kemp A.M."/>
            <person name="Babiker E."/>
            <person name="Staton M."/>
        </authorList>
    </citation>
    <scope>NUCLEOTIDE SEQUENCE [LARGE SCALE GENOMIC DNA]</scope>
    <source>
        <strain evidence="2">cv. NJ 8807/NJ 8810</strain>
        <tissue evidence="1">Young leaf</tissue>
    </source>
</reference>
<evidence type="ECO:0000313" key="2">
    <source>
        <dbReference type="Proteomes" id="UP000828048"/>
    </source>
</evidence>
<sequence length="184" mass="20589">MDRTILFHIFAAILFLYIFPITCLSKTSTNITTDQSALLALKSSITLPLDHILVNNWTTTTPTSVCDWVGVTCGKLHRRVAALDLPNMGLIGTIPPHLGNLSFLVRLNITNNGFYGDLSEELANIRRLQYIDVKLNNFSGQIPQWFGVFPKLVHLNVANNSFSSFVPRDLGNLQSLKVLKMQFN</sequence>
<evidence type="ECO:0000313" key="1">
    <source>
        <dbReference type="EMBL" id="KAH7836949.1"/>
    </source>
</evidence>
<dbReference type="Proteomes" id="UP000828048">
    <property type="component" value="Chromosome 6"/>
</dbReference>
<name>A0ACB7X8N2_9ERIC</name>
<accession>A0ACB7X8N2</accession>
<keyword evidence="2" id="KW-1185">Reference proteome</keyword>
<dbReference type="EMBL" id="CM037156">
    <property type="protein sequence ID" value="KAH7836949.1"/>
    <property type="molecule type" value="Genomic_DNA"/>
</dbReference>
<comment type="caution">
    <text evidence="1">The sequence shown here is derived from an EMBL/GenBank/DDBJ whole genome shotgun (WGS) entry which is preliminary data.</text>
</comment>
<gene>
    <name evidence="1" type="ORF">Vadar_007776</name>
</gene>
<organism evidence="1 2">
    <name type="scientific">Vaccinium darrowii</name>
    <dbReference type="NCBI Taxonomy" id="229202"/>
    <lineage>
        <taxon>Eukaryota</taxon>
        <taxon>Viridiplantae</taxon>
        <taxon>Streptophyta</taxon>
        <taxon>Embryophyta</taxon>
        <taxon>Tracheophyta</taxon>
        <taxon>Spermatophyta</taxon>
        <taxon>Magnoliopsida</taxon>
        <taxon>eudicotyledons</taxon>
        <taxon>Gunneridae</taxon>
        <taxon>Pentapetalae</taxon>
        <taxon>asterids</taxon>
        <taxon>Ericales</taxon>
        <taxon>Ericaceae</taxon>
        <taxon>Vaccinioideae</taxon>
        <taxon>Vaccinieae</taxon>
        <taxon>Vaccinium</taxon>
    </lineage>
</organism>